<name>A0A940WNK5_9BACI</name>
<evidence type="ECO:0000313" key="2">
    <source>
        <dbReference type="EMBL" id="MBP3949759.1"/>
    </source>
</evidence>
<feature type="signal peptide" evidence="1">
    <location>
        <begin position="1"/>
        <end position="26"/>
    </location>
</feature>
<keyword evidence="1" id="KW-0732">Signal</keyword>
<evidence type="ECO:0000256" key="1">
    <source>
        <dbReference type="SAM" id="SignalP"/>
    </source>
</evidence>
<feature type="chain" id="PRO_5037529143" evidence="1">
    <location>
        <begin position="27"/>
        <end position="123"/>
    </location>
</feature>
<accession>A0A940WNK5</accession>
<keyword evidence="3" id="KW-1185">Reference proteome</keyword>
<dbReference type="EMBL" id="JAGKSQ010000001">
    <property type="protein sequence ID" value="MBP3949759.1"/>
    <property type="molecule type" value="Genomic_DNA"/>
</dbReference>
<dbReference type="AlphaFoldDB" id="A0A940WNK5"/>
<reference evidence="2" key="1">
    <citation type="submission" date="2021-03" db="EMBL/GenBank/DDBJ databases">
        <title>Bacillus suaedae sp. nov., isolated from Suaeda aralocaspica.</title>
        <authorList>
            <person name="Lei R.F.R."/>
        </authorList>
    </citation>
    <scope>NUCLEOTIDE SEQUENCE</scope>
    <source>
        <strain evidence="2">YZJH907-2</strain>
    </source>
</reference>
<proteinExistence type="predicted"/>
<protein>
    <submittedName>
        <fullName evidence="2">Uncharacterized protein</fullName>
    </submittedName>
</protein>
<comment type="caution">
    <text evidence="2">The sequence shown here is derived from an EMBL/GenBank/DDBJ whole genome shotgun (WGS) entry which is preliminary data.</text>
</comment>
<dbReference type="Proteomes" id="UP000678228">
    <property type="component" value="Unassembled WGS sequence"/>
</dbReference>
<organism evidence="2 3">
    <name type="scientific">Halalkalibacter suaedae</name>
    <dbReference type="NCBI Taxonomy" id="2822140"/>
    <lineage>
        <taxon>Bacteria</taxon>
        <taxon>Bacillati</taxon>
        <taxon>Bacillota</taxon>
        <taxon>Bacilli</taxon>
        <taxon>Bacillales</taxon>
        <taxon>Bacillaceae</taxon>
        <taxon>Halalkalibacter</taxon>
    </lineage>
</organism>
<gene>
    <name evidence="2" type="ORF">J7W16_01350</name>
</gene>
<evidence type="ECO:0000313" key="3">
    <source>
        <dbReference type="Proteomes" id="UP000678228"/>
    </source>
</evidence>
<dbReference type="RefSeq" id="WP_210595133.1">
    <property type="nucleotide sequence ID" value="NZ_JAGKSQ010000001.1"/>
</dbReference>
<sequence>MKKWIFLVAAFMLVSSSLVLTLEAQAKDPAAASIRVMFVEEGTNYQWEYASPSRYKYGEEEHVITGNKAKDKVNEIVDLLKVDEEEKVDDLLKRAQQRYPNLIRMDIRFINEEGELFTWVWNS</sequence>